<feature type="region of interest" description="Disordered" evidence="1">
    <location>
        <begin position="242"/>
        <end position="264"/>
    </location>
</feature>
<dbReference type="Proteomes" id="UP000507470">
    <property type="component" value="Unassembled WGS sequence"/>
</dbReference>
<reference evidence="2 3" key="1">
    <citation type="submission" date="2020-06" db="EMBL/GenBank/DDBJ databases">
        <authorList>
            <person name="Li R."/>
            <person name="Bekaert M."/>
        </authorList>
    </citation>
    <scope>NUCLEOTIDE SEQUENCE [LARGE SCALE GENOMIC DNA]</scope>
    <source>
        <strain evidence="3">wild</strain>
    </source>
</reference>
<dbReference type="EMBL" id="CACVKT020005254">
    <property type="protein sequence ID" value="CAC5394109.1"/>
    <property type="molecule type" value="Genomic_DNA"/>
</dbReference>
<evidence type="ECO:0000313" key="2">
    <source>
        <dbReference type="EMBL" id="CAC5394109.1"/>
    </source>
</evidence>
<name>A0A6J8CFT4_MYTCO</name>
<keyword evidence="3" id="KW-1185">Reference proteome</keyword>
<sequence>MTNSGEPLLSVHQFIKQLKEDGNGNLQNYHHFQEISRNELTADIAGIPIPSSESPIQKFIHGDIFEYAVQQAAGHTSQKDDPWKKFKELYPNIKPKEKRQYSLFMEKAGEAAWEILKKNVKKVYGRKSKSITYSFGHHIKNYDIFPFLTKKLEADVLVTSSPSVVCDIKYSTMKKEKYEEEYLVHAVIQVLIYSLALDLDPSTLQLIVLVFYSNTAEAVLYQSDIHQQENLVNDLLKKLTRNKATRNQPQPRKTGPKRGTTAADEVKTVYRKTKTKRFKIYTDDNENGEEFTDDDEIIDELTSVHVGYVYT</sequence>
<evidence type="ECO:0000256" key="1">
    <source>
        <dbReference type="SAM" id="MobiDB-lite"/>
    </source>
</evidence>
<accession>A0A6J8CFT4</accession>
<protein>
    <submittedName>
        <fullName evidence="2">Uncharacterized protein</fullName>
    </submittedName>
</protein>
<gene>
    <name evidence="2" type="ORF">MCOR_28902</name>
</gene>
<dbReference type="OrthoDB" id="6175992at2759"/>
<dbReference type="AlphaFoldDB" id="A0A6J8CFT4"/>
<evidence type="ECO:0000313" key="3">
    <source>
        <dbReference type="Proteomes" id="UP000507470"/>
    </source>
</evidence>
<organism evidence="2 3">
    <name type="scientific">Mytilus coruscus</name>
    <name type="common">Sea mussel</name>
    <dbReference type="NCBI Taxonomy" id="42192"/>
    <lineage>
        <taxon>Eukaryota</taxon>
        <taxon>Metazoa</taxon>
        <taxon>Spiralia</taxon>
        <taxon>Lophotrochozoa</taxon>
        <taxon>Mollusca</taxon>
        <taxon>Bivalvia</taxon>
        <taxon>Autobranchia</taxon>
        <taxon>Pteriomorphia</taxon>
        <taxon>Mytilida</taxon>
        <taxon>Mytiloidea</taxon>
        <taxon>Mytilidae</taxon>
        <taxon>Mytilinae</taxon>
        <taxon>Mytilus</taxon>
    </lineage>
</organism>
<proteinExistence type="predicted"/>